<dbReference type="InterPro" id="IPR004154">
    <property type="entry name" value="Anticodon-bd"/>
</dbReference>
<keyword evidence="3 13" id="KW-0820">tRNA-binding</keyword>
<evidence type="ECO:0000256" key="11">
    <source>
        <dbReference type="ARBA" id="ARBA00023146"/>
    </source>
</evidence>
<dbReference type="InterPro" id="IPR002314">
    <property type="entry name" value="aa-tRNA-synt_IIb"/>
</dbReference>
<dbReference type="SUPFAM" id="SSF52954">
    <property type="entry name" value="Class II aaRS ABD-related"/>
    <property type="match status" value="1"/>
</dbReference>
<dbReference type="CDD" id="cd00771">
    <property type="entry name" value="ThrRS_core"/>
    <property type="match status" value="1"/>
</dbReference>
<feature type="binding site" evidence="13">
    <location>
        <position position="384"/>
    </location>
    <ligand>
        <name>Zn(2+)</name>
        <dbReference type="ChEBI" id="CHEBI:29105"/>
        <note>catalytic</note>
    </ligand>
</feature>
<dbReference type="EMBL" id="CP140255">
    <property type="protein sequence ID" value="WQH14775.1"/>
    <property type="molecule type" value="Genomic_DNA"/>
</dbReference>
<dbReference type="EC" id="6.1.1.3" evidence="13"/>
<evidence type="ECO:0000313" key="17">
    <source>
        <dbReference type="Proteomes" id="UP001324794"/>
    </source>
</evidence>
<dbReference type="InterPro" id="IPR006195">
    <property type="entry name" value="aa-tRNA-synth_II"/>
</dbReference>
<feature type="region of interest" description="Catalytic" evidence="13">
    <location>
        <begin position="242"/>
        <end position="533"/>
    </location>
</feature>
<dbReference type="Gene3D" id="3.30.930.10">
    <property type="entry name" value="Bira Bifunctional Protein, Domain 2"/>
    <property type="match status" value="1"/>
</dbReference>
<dbReference type="PROSITE" id="PS50862">
    <property type="entry name" value="AA_TRNA_LIGASE_II"/>
    <property type="match status" value="1"/>
</dbReference>
<dbReference type="InterPro" id="IPR045864">
    <property type="entry name" value="aa-tRNA-synth_II/BPL/LPL"/>
</dbReference>
<dbReference type="SUPFAM" id="SSF81271">
    <property type="entry name" value="TGS-like"/>
    <property type="match status" value="1"/>
</dbReference>
<keyword evidence="4 13" id="KW-0436">Ligase</keyword>
<dbReference type="InterPro" id="IPR018163">
    <property type="entry name" value="Thr/Ala-tRNA-synth_IIc_edit"/>
</dbReference>
<dbReference type="InterPro" id="IPR033728">
    <property type="entry name" value="ThrRS_core"/>
</dbReference>
<comment type="subcellular location">
    <subcellularLocation>
        <location evidence="13">Cytoplasm</location>
    </subcellularLocation>
</comment>
<dbReference type="CDD" id="cd00860">
    <property type="entry name" value="ThrRS_anticodon"/>
    <property type="match status" value="1"/>
</dbReference>
<dbReference type="PANTHER" id="PTHR11451:SF44">
    <property type="entry name" value="THREONINE--TRNA LIGASE, CHLOROPLASTIC_MITOCHONDRIAL 2"/>
    <property type="match status" value="1"/>
</dbReference>
<evidence type="ECO:0000256" key="10">
    <source>
        <dbReference type="ARBA" id="ARBA00022917"/>
    </source>
</evidence>
<dbReference type="Pfam" id="PF02824">
    <property type="entry name" value="TGS"/>
    <property type="match status" value="1"/>
</dbReference>
<feature type="domain" description="TGS" evidence="15">
    <location>
        <begin position="1"/>
        <end position="61"/>
    </location>
</feature>
<dbReference type="Gene3D" id="3.40.50.800">
    <property type="entry name" value="Anticodon-binding domain"/>
    <property type="match status" value="1"/>
</dbReference>
<dbReference type="PANTHER" id="PTHR11451">
    <property type="entry name" value="THREONINE-TRNA LIGASE"/>
    <property type="match status" value="1"/>
</dbReference>
<comment type="subunit">
    <text evidence="13">Homodimer.</text>
</comment>
<comment type="cofactor">
    <cofactor evidence="13">
        <name>Zn(2+)</name>
        <dbReference type="ChEBI" id="CHEBI:29105"/>
    </cofactor>
    <text evidence="13">Binds 1 zinc ion per subunit.</text>
</comment>
<keyword evidence="9 13" id="KW-0694">RNA-binding</keyword>
<dbReference type="RefSeq" id="WP_133732899.1">
    <property type="nucleotide sequence ID" value="NZ_CP140255.1"/>
</dbReference>
<feature type="binding site" evidence="13">
    <location>
        <position position="333"/>
    </location>
    <ligand>
        <name>Zn(2+)</name>
        <dbReference type="ChEBI" id="CHEBI:29105"/>
        <note>catalytic</note>
    </ligand>
</feature>
<feature type="binding site" evidence="13">
    <location>
        <position position="510"/>
    </location>
    <ligand>
        <name>Zn(2+)</name>
        <dbReference type="ChEBI" id="CHEBI:29105"/>
        <note>catalytic</note>
    </ligand>
</feature>
<dbReference type="InterPro" id="IPR012947">
    <property type="entry name" value="tRNA_SAD"/>
</dbReference>
<organism evidence="16 17">
    <name type="scientific">Vreelandella neptunia</name>
    <dbReference type="NCBI Taxonomy" id="115551"/>
    <lineage>
        <taxon>Bacteria</taxon>
        <taxon>Pseudomonadati</taxon>
        <taxon>Pseudomonadota</taxon>
        <taxon>Gammaproteobacteria</taxon>
        <taxon>Oceanospirillales</taxon>
        <taxon>Halomonadaceae</taxon>
        <taxon>Vreelandella</taxon>
    </lineage>
</organism>
<sequence>MPIVTLPDGSQKTFEAPLTIMQLAESIGPGLAKACIAGKIDGVLVDAADLIEQDATVAIITARDAEGLEIIRHSCAHLIGHAVKQMYPEAKMAIGPVIEDGFYYDIEFGQSVTPEDLEAIEARMQSLIEREYDVVREYVDRDQAMLTFLHRDEPYKQEIVRDIPDDATIRLYHHEEYTDMCRGPHVPNTRHLKAFKLTKLAGAYWRGDAANTMLTRIYGTAWGDKKQLKAYVKRLEEAEKRDHRKLARRLDLFHMQEEAPGMIFWHPNGWALWQQIEQYMRGVYKEGGYQEIRCPQIMDVSLWKKSGHWDNYADGMFFTESEKREYALKPMNCPGHVQVFNSGLRSYRELPVRFGEFGGCHRNEPSGALHGIMRVRAFTQDDGHVFCTEAQVEPEVTAFHRQALKVYGDFGFDDIAIKIALRPEKRIGSDEVWDRAEDALRSALKSCGVEWQELPGEGAFYGPKIEYHMKDCLGREWQVGTMQVDFMMPERLGAQYVTEEGQRKSPVMLHRAIVGSMERFIGILIEHYAGAMPLWLAPQQAVVMTITDSQREYALELEKRLQKSGLRVKADLRNEKIGFKIREHTLQKVPYLLVVGDKEVEADSVAVRTRSGENLGTMTVDEFIERHTAERAALATSSIA</sequence>
<evidence type="ECO:0000256" key="12">
    <source>
        <dbReference type="ARBA" id="ARBA00049515"/>
    </source>
</evidence>
<dbReference type="PRINTS" id="PR01047">
    <property type="entry name" value="TRNASYNTHTHR"/>
</dbReference>
<evidence type="ECO:0000256" key="1">
    <source>
        <dbReference type="ARBA" id="ARBA00008226"/>
    </source>
</evidence>
<dbReference type="CDD" id="cd01667">
    <property type="entry name" value="TGS_ThrRS"/>
    <property type="match status" value="1"/>
</dbReference>
<feature type="domain" description="Aminoacyl-transfer RNA synthetases class-II family profile" evidence="14">
    <location>
        <begin position="242"/>
        <end position="533"/>
    </location>
</feature>
<dbReference type="InterPro" id="IPR036621">
    <property type="entry name" value="Anticodon-bd_dom_sf"/>
</dbReference>
<evidence type="ECO:0000256" key="6">
    <source>
        <dbReference type="ARBA" id="ARBA00022741"/>
    </source>
</evidence>
<proteinExistence type="inferred from homology"/>
<dbReference type="Pfam" id="PF07973">
    <property type="entry name" value="tRNA_SAD"/>
    <property type="match status" value="1"/>
</dbReference>
<dbReference type="InterPro" id="IPR012676">
    <property type="entry name" value="TGS-like"/>
</dbReference>
<comment type="catalytic activity">
    <reaction evidence="12 13">
        <text>tRNA(Thr) + L-threonine + ATP = L-threonyl-tRNA(Thr) + AMP + diphosphate + H(+)</text>
        <dbReference type="Rhea" id="RHEA:24624"/>
        <dbReference type="Rhea" id="RHEA-COMP:9670"/>
        <dbReference type="Rhea" id="RHEA-COMP:9704"/>
        <dbReference type="ChEBI" id="CHEBI:15378"/>
        <dbReference type="ChEBI" id="CHEBI:30616"/>
        <dbReference type="ChEBI" id="CHEBI:33019"/>
        <dbReference type="ChEBI" id="CHEBI:57926"/>
        <dbReference type="ChEBI" id="CHEBI:78442"/>
        <dbReference type="ChEBI" id="CHEBI:78534"/>
        <dbReference type="ChEBI" id="CHEBI:456215"/>
        <dbReference type="EC" id="6.1.1.3"/>
    </reaction>
</comment>
<keyword evidence="11 13" id="KW-0030">Aminoacyl-tRNA synthetase</keyword>
<dbReference type="Pfam" id="PF00587">
    <property type="entry name" value="tRNA-synt_2b"/>
    <property type="match status" value="1"/>
</dbReference>
<name>A0ABZ0YRI3_9GAMM</name>
<dbReference type="Proteomes" id="UP001324794">
    <property type="component" value="Chromosome"/>
</dbReference>
<evidence type="ECO:0000256" key="9">
    <source>
        <dbReference type="ARBA" id="ARBA00022884"/>
    </source>
</evidence>
<dbReference type="Gene3D" id="3.10.20.30">
    <property type="match status" value="1"/>
</dbReference>
<evidence type="ECO:0000256" key="5">
    <source>
        <dbReference type="ARBA" id="ARBA00022723"/>
    </source>
</evidence>
<dbReference type="Pfam" id="PF03129">
    <property type="entry name" value="HGTP_anticodon"/>
    <property type="match status" value="1"/>
</dbReference>
<dbReference type="NCBIfam" id="TIGR00418">
    <property type="entry name" value="thrS"/>
    <property type="match status" value="1"/>
</dbReference>
<comment type="similarity">
    <text evidence="1 13">Belongs to the class-II aminoacyl-tRNA synthetase family.</text>
</comment>
<dbReference type="InterPro" id="IPR004095">
    <property type="entry name" value="TGS"/>
</dbReference>
<dbReference type="InterPro" id="IPR047246">
    <property type="entry name" value="ThrRS_anticodon"/>
</dbReference>
<keyword evidence="5 13" id="KW-0479">Metal-binding</keyword>
<evidence type="ECO:0000256" key="4">
    <source>
        <dbReference type="ARBA" id="ARBA00022598"/>
    </source>
</evidence>
<dbReference type="GO" id="GO:0004829">
    <property type="term" value="F:threonine-tRNA ligase activity"/>
    <property type="evidence" value="ECO:0007669"/>
    <property type="project" value="UniProtKB-EC"/>
</dbReference>
<dbReference type="SUPFAM" id="SSF55186">
    <property type="entry name" value="ThrRS/AlaRS common domain"/>
    <property type="match status" value="1"/>
</dbReference>
<protein>
    <recommendedName>
        <fullName evidence="13">Threonine--tRNA ligase</fullName>
        <ecNumber evidence="13">6.1.1.3</ecNumber>
    </recommendedName>
    <alternativeName>
        <fullName evidence="13">Threonyl-tRNA synthetase</fullName>
        <shortName evidence="13">ThrRS</shortName>
    </alternativeName>
</protein>
<dbReference type="Gene3D" id="3.30.54.20">
    <property type="match status" value="1"/>
</dbReference>
<gene>
    <name evidence="13 16" type="primary">thrS</name>
    <name evidence="16" type="ORF">SR894_09625</name>
</gene>
<dbReference type="PROSITE" id="PS51880">
    <property type="entry name" value="TGS"/>
    <property type="match status" value="1"/>
</dbReference>
<dbReference type="InterPro" id="IPR012675">
    <property type="entry name" value="Beta-grasp_dom_sf"/>
</dbReference>
<dbReference type="InterPro" id="IPR002320">
    <property type="entry name" value="Thr-tRNA-ligase_IIa"/>
</dbReference>
<evidence type="ECO:0000259" key="15">
    <source>
        <dbReference type="PROSITE" id="PS51880"/>
    </source>
</evidence>
<evidence type="ECO:0000313" key="16">
    <source>
        <dbReference type="EMBL" id="WQH14775.1"/>
    </source>
</evidence>
<keyword evidence="7 13" id="KW-0862">Zinc</keyword>
<dbReference type="HAMAP" id="MF_00184">
    <property type="entry name" value="Thr_tRNA_synth"/>
    <property type="match status" value="1"/>
</dbReference>
<keyword evidence="8 13" id="KW-0067">ATP-binding</keyword>
<keyword evidence="2 13" id="KW-0963">Cytoplasm</keyword>
<dbReference type="SUPFAM" id="SSF55681">
    <property type="entry name" value="Class II aaRS and biotin synthetases"/>
    <property type="match status" value="1"/>
</dbReference>
<evidence type="ECO:0000259" key="14">
    <source>
        <dbReference type="PROSITE" id="PS50862"/>
    </source>
</evidence>
<keyword evidence="17" id="KW-1185">Reference proteome</keyword>
<evidence type="ECO:0000256" key="8">
    <source>
        <dbReference type="ARBA" id="ARBA00022840"/>
    </source>
</evidence>
<evidence type="ECO:0000256" key="2">
    <source>
        <dbReference type="ARBA" id="ARBA00022490"/>
    </source>
</evidence>
<reference evidence="16 17" key="1">
    <citation type="submission" date="2023-11" db="EMBL/GenBank/DDBJ databases">
        <title>MicrobeMod: A computational toolkit for identifying prokaryotic methylation and restriction-modification with nanopore sequencing.</title>
        <authorList>
            <person name="Crits-Christoph A."/>
            <person name="Kang S.C."/>
            <person name="Lee H."/>
            <person name="Ostrov N."/>
        </authorList>
    </citation>
    <scope>NUCLEOTIDE SEQUENCE [LARGE SCALE GENOMIC DNA]</scope>
    <source>
        <strain evidence="16 17">ATCC BAA-805</strain>
    </source>
</reference>
<evidence type="ECO:0000256" key="7">
    <source>
        <dbReference type="ARBA" id="ARBA00022833"/>
    </source>
</evidence>
<dbReference type="Gene3D" id="3.30.980.10">
    <property type="entry name" value="Threonyl-trna Synthetase, Chain A, domain 2"/>
    <property type="match status" value="1"/>
</dbReference>
<keyword evidence="10 13" id="KW-0648">Protein biosynthesis</keyword>
<dbReference type="SMART" id="SM00863">
    <property type="entry name" value="tRNA_SAD"/>
    <property type="match status" value="1"/>
</dbReference>
<keyword evidence="6 13" id="KW-0547">Nucleotide-binding</keyword>
<accession>A0ABZ0YRI3</accession>
<evidence type="ECO:0000256" key="3">
    <source>
        <dbReference type="ARBA" id="ARBA00022555"/>
    </source>
</evidence>
<evidence type="ECO:0000256" key="13">
    <source>
        <dbReference type="HAMAP-Rule" id="MF_00184"/>
    </source>
</evidence>